<evidence type="ECO:0000313" key="9">
    <source>
        <dbReference type="EMBL" id="KAF7850613.1"/>
    </source>
</evidence>
<keyword evidence="6" id="KW-0119">Carbohydrate metabolism</keyword>
<evidence type="ECO:0000256" key="1">
    <source>
        <dbReference type="ARBA" id="ARBA00000439"/>
    </source>
</evidence>
<dbReference type="InterPro" id="IPR017853">
    <property type="entry name" value="GH"/>
</dbReference>
<gene>
    <name evidence="9" type="ORF">BT93_L5214</name>
</gene>
<dbReference type="PANTHER" id="PTHR32438:SF5">
    <property type="entry name" value="4-ALPHA-GLUCANOTRANSFERASE DPE1, CHLOROPLASTIC_AMYLOPLASTIC"/>
    <property type="match status" value="1"/>
</dbReference>
<keyword evidence="4" id="KW-0328">Glycosyltransferase</keyword>
<dbReference type="GO" id="GO:0005975">
    <property type="term" value="P:carbohydrate metabolic process"/>
    <property type="evidence" value="ECO:0007669"/>
    <property type="project" value="InterPro"/>
</dbReference>
<dbReference type="Gene3D" id="3.20.20.80">
    <property type="entry name" value="Glycosidases"/>
    <property type="match status" value="1"/>
</dbReference>
<evidence type="ECO:0000256" key="2">
    <source>
        <dbReference type="ARBA" id="ARBA00005684"/>
    </source>
</evidence>
<comment type="catalytic activity">
    <reaction evidence="1">
        <text>Transfers a segment of a (1-&gt;4)-alpha-D-glucan to a new position in an acceptor, which may be glucose or a (1-&gt;4)-alpha-D-glucan.</text>
        <dbReference type="EC" id="2.4.1.25"/>
    </reaction>
</comment>
<accession>A0A8T0CSM5</accession>
<proteinExistence type="inferred from homology"/>
<evidence type="ECO:0000256" key="3">
    <source>
        <dbReference type="ARBA" id="ARBA00012560"/>
    </source>
</evidence>
<dbReference type="AlphaFoldDB" id="A0A8T0CSM5"/>
<dbReference type="PANTHER" id="PTHR32438">
    <property type="entry name" value="4-ALPHA-GLUCANOTRANSFERASE DPE1, CHLOROPLASTIC/AMYLOPLASTIC"/>
    <property type="match status" value="1"/>
</dbReference>
<evidence type="ECO:0000256" key="5">
    <source>
        <dbReference type="ARBA" id="ARBA00022679"/>
    </source>
</evidence>
<keyword evidence="5" id="KW-0808">Transferase</keyword>
<dbReference type="EMBL" id="MU089596">
    <property type="protein sequence ID" value="KAF7850613.1"/>
    <property type="molecule type" value="Genomic_DNA"/>
</dbReference>
<comment type="caution">
    <text evidence="9">The sequence shown here is derived from an EMBL/GenBank/DDBJ whole genome shotgun (WGS) entry which is preliminary data.</text>
</comment>
<dbReference type="Gramene" id="rna-gnl|WGS:JABURB|Cocit.L5214.1">
    <property type="protein sequence ID" value="cds-KAF7850613.1"/>
    <property type="gene ID" value="gene-BT93_L5214"/>
</dbReference>
<reference evidence="9" key="1">
    <citation type="submission" date="2020-05" db="EMBL/GenBank/DDBJ databases">
        <title>WGS assembly of Corymbia citriodora subspecies variegata.</title>
        <authorList>
            <person name="Barry K."/>
            <person name="Hundley H."/>
            <person name="Shu S."/>
            <person name="Jenkins J."/>
            <person name="Grimwood J."/>
            <person name="Baten A."/>
        </authorList>
    </citation>
    <scope>NUCLEOTIDE SEQUENCE</scope>
    <source>
        <strain evidence="9">CV2-018</strain>
    </source>
</reference>
<evidence type="ECO:0000256" key="8">
    <source>
        <dbReference type="ARBA" id="ARBA00031501"/>
    </source>
</evidence>
<keyword evidence="10" id="KW-1185">Reference proteome</keyword>
<dbReference type="OrthoDB" id="6123450at2759"/>
<comment type="similarity">
    <text evidence="2">Belongs to the disproportionating enzyme family.</text>
</comment>
<name>A0A8T0CSM5_CORYI</name>
<dbReference type="InterPro" id="IPR003385">
    <property type="entry name" value="Glyco_hydro_77"/>
</dbReference>
<organism evidence="9 10">
    <name type="scientific">Corymbia citriodora subsp. variegata</name>
    <dbReference type="NCBI Taxonomy" id="360336"/>
    <lineage>
        <taxon>Eukaryota</taxon>
        <taxon>Viridiplantae</taxon>
        <taxon>Streptophyta</taxon>
        <taxon>Embryophyta</taxon>
        <taxon>Tracheophyta</taxon>
        <taxon>Spermatophyta</taxon>
        <taxon>Magnoliopsida</taxon>
        <taxon>eudicotyledons</taxon>
        <taxon>Gunneridae</taxon>
        <taxon>Pentapetalae</taxon>
        <taxon>rosids</taxon>
        <taxon>malvids</taxon>
        <taxon>Myrtales</taxon>
        <taxon>Myrtaceae</taxon>
        <taxon>Myrtoideae</taxon>
        <taxon>Eucalypteae</taxon>
        <taxon>Corymbia</taxon>
    </lineage>
</organism>
<dbReference type="GO" id="GO:0004134">
    <property type="term" value="F:4-alpha-glucanotransferase activity"/>
    <property type="evidence" value="ECO:0007669"/>
    <property type="project" value="UniProtKB-EC"/>
</dbReference>
<dbReference type="Proteomes" id="UP000806378">
    <property type="component" value="Unassembled WGS sequence"/>
</dbReference>
<sequence length="222" mass="23763">MAISASLSSSLAPKLHGSPAFPSKRAALPTFAHNPRPPTGSRALRARSAKVAPRAVAVGEDLPADYAEWLPEADPSKRRRAGVLLHPTSFRGPYGIGDLGGEAFRFLDWLHASGCSVWQVLPLVPPARKPYDGGSPYSGQDANCGNILLISLEELVKEGLLEKDELPDAIDADSVNYSIVAELKDPLIAKVIRDTIIVCEDKCSAATLLEECTLGFCGNFWA</sequence>
<protein>
    <recommendedName>
        <fullName evidence="3">4-alpha-glucanotransferase</fullName>
        <ecNumber evidence="3">2.4.1.25</ecNumber>
    </recommendedName>
    <alternativeName>
        <fullName evidence="7">Amylomaltase</fullName>
    </alternativeName>
    <alternativeName>
        <fullName evidence="8">Disproportionating enzyme</fullName>
    </alternativeName>
</protein>
<evidence type="ECO:0000256" key="7">
    <source>
        <dbReference type="ARBA" id="ARBA00031423"/>
    </source>
</evidence>
<evidence type="ECO:0000256" key="4">
    <source>
        <dbReference type="ARBA" id="ARBA00022676"/>
    </source>
</evidence>
<dbReference type="SUPFAM" id="SSF51445">
    <property type="entry name" value="(Trans)glycosidases"/>
    <property type="match status" value="1"/>
</dbReference>
<evidence type="ECO:0000256" key="6">
    <source>
        <dbReference type="ARBA" id="ARBA00023277"/>
    </source>
</evidence>
<evidence type="ECO:0000313" key="10">
    <source>
        <dbReference type="Proteomes" id="UP000806378"/>
    </source>
</evidence>
<dbReference type="EC" id="2.4.1.25" evidence="3"/>
<dbReference type="Pfam" id="PF02446">
    <property type="entry name" value="Glyco_hydro_77"/>
    <property type="match status" value="1"/>
</dbReference>